<dbReference type="Proteomes" id="UP000199440">
    <property type="component" value="Unassembled WGS sequence"/>
</dbReference>
<dbReference type="InterPro" id="IPR003779">
    <property type="entry name" value="CMD-like"/>
</dbReference>
<proteinExistence type="predicted"/>
<evidence type="ECO:0000313" key="2">
    <source>
        <dbReference type="EMBL" id="SDN12874.1"/>
    </source>
</evidence>
<dbReference type="SUPFAM" id="SSF69118">
    <property type="entry name" value="AhpD-like"/>
    <property type="match status" value="1"/>
</dbReference>
<sequence length="181" mass="20250">MENLVKTEFNVPTREQVSPTNQKIFDNLNKALGFVPNLYATIAYSENGLKKYLDYQNAKTSLSNKEKEAVNLIISQVNGCIYCQSAHTVLGKMNGFDDKQLLDIRKGQSENAKLNALVKLAADITKNRGNVSQENVEDFFAQGYTKENLVDLILQVSDKTAMNYLHNLTKVPVDFPVAESL</sequence>
<dbReference type="OrthoDB" id="9808310at2"/>
<gene>
    <name evidence="2" type="ORF">SAMN04488514_12713</name>
</gene>
<accession>A0A1G9YUW0</accession>
<keyword evidence="3" id="KW-1185">Reference proteome</keyword>
<dbReference type="RefSeq" id="WP_089895913.1">
    <property type="nucleotide sequence ID" value="NZ_FNGV01000027.1"/>
</dbReference>
<name>A0A1G9YUW0_9FLAO</name>
<dbReference type="EMBL" id="FNGV01000027">
    <property type="protein sequence ID" value="SDN12874.1"/>
    <property type="molecule type" value="Genomic_DNA"/>
</dbReference>
<dbReference type="Pfam" id="PF02627">
    <property type="entry name" value="CMD"/>
    <property type="match status" value="1"/>
</dbReference>
<dbReference type="PANTHER" id="PTHR35446:SF3">
    <property type="entry name" value="CMD DOMAIN-CONTAINING PROTEIN"/>
    <property type="match status" value="1"/>
</dbReference>
<dbReference type="STRING" id="192904.SAMN04488514_12713"/>
<organism evidence="2 3">
    <name type="scientific">Kriegella aquimaris</name>
    <dbReference type="NCBI Taxonomy" id="192904"/>
    <lineage>
        <taxon>Bacteria</taxon>
        <taxon>Pseudomonadati</taxon>
        <taxon>Bacteroidota</taxon>
        <taxon>Flavobacteriia</taxon>
        <taxon>Flavobacteriales</taxon>
        <taxon>Flavobacteriaceae</taxon>
        <taxon>Kriegella</taxon>
    </lineage>
</organism>
<evidence type="ECO:0000259" key="1">
    <source>
        <dbReference type="Pfam" id="PF02627"/>
    </source>
</evidence>
<dbReference type="AlphaFoldDB" id="A0A1G9YUW0"/>
<keyword evidence="2" id="KW-0560">Oxidoreductase</keyword>
<dbReference type="Gene3D" id="1.20.1290.10">
    <property type="entry name" value="AhpD-like"/>
    <property type="match status" value="1"/>
</dbReference>
<keyword evidence="2" id="KW-0575">Peroxidase</keyword>
<evidence type="ECO:0000313" key="3">
    <source>
        <dbReference type="Proteomes" id="UP000199440"/>
    </source>
</evidence>
<dbReference type="PANTHER" id="PTHR35446">
    <property type="entry name" value="SI:CH211-175M2.5"/>
    <property type="match status" value="1"/>
</dbReference>
<dbReference type="InterPro" id="IPR004675">
    <property type="entry name" value="AhpD_core"/>
</dbReference>
<dbReference type="InterPro" id="IPR029032">
    <property type="entry name" value="AhpD-like"/>
</dbReference>
<protein>
    <submittedName>
        <fullName evidence="2">Uncharacterized peroxidase-related enzyme</fullName>
    </submittedName>
</protein>
<dbReference type="GO" id="GO:0051920">
    <property type="term" value="F:peroxiredoxin activity"/>
    <property type="evidence" value="ECO:0007669"/>
    <property type="project" value="InterPro"/>
</dbReference>
<reference evidence="2 3" key="1">
    <citation type="submission" date="2016-10" db="EMBL/GenBank/DDBJ databases">
        <authorList>
            <person name="de Groot N.N."/>
        </authorList>
    </citation>
    <scope>NUCLEOTIDE SEQUENCE [LARGE SCALE GENOMIC DNA]</scope>
    <source>
        <strain evidence="2 3">DSM 19886</strain>
    </source>
</reference>
<dbReference type="NCBIfam" id="TIGR00778">
    <property type="entry name" value="ahpD_dom"/>
    <property type="match status" value="1"/>
</dbReference>
<feature type="domain" description="Carboxymuconolactone decarboxylase-like" evidence="1">
    <location>
        <begin position="52"/>
        <end position="106"/>
    </location>
</feature>